<keyword evidence="3" id="KW-1185">Reference proteome</keyword>
<evidence type="ECO:0000313" key="3">
    <source>
        <dbReference type="Proteomes" id="UP001211907"/>
    </source>
</evidence>
<dbReference type="Gene3D" id="3.30.1380.20">
    <property type="entry name" value="Trafficking protein particle complex subunit 3"/>
    <property type="match status" value="1"/>
</dbReference>
<dbReference type="GO" id="GO:0006888">
    <property type="term" value="P:endoplasmic reticulum to Golgi vesicle-mediated transport"/>
    <property type="evidence" value="ECO:0007669"/>
    <property type="project" value="TreeGrafter"/>
</dbReference>
<dbReference type="GO" id="GO:0030008">
    <property type="term" value="C:TRAPP complex"/>
    <property type="evidence" value="ECO:0007669"/>
    <property type="project" value="TreeGrafter"/>
</dbReference>
<dbReference type="Pfam" id="PF04051">
    <property type="entry name" value="TRAPP"/>
    <property type="match status" value="1"/>
</dbReference>
<gene>
    <name evidence="2" type="primary">TRS33</name>
    <name evidence="2" type="ORF">HK100_012807</name>
</gene>
<accession>A0AAD5SZ93</accession>
<protein>
    <submittedName>
        <fullName evidence="2">Trafficking protein particle complex subunit 33</fullName>
    </submittedName>
</protein>
<dbReference type="PANTHER" id="PTHR12817">
    <property type="entry name" value="TRAFFICKING PROTEIN PARTICLE COMPLEX SUBUNIT 6B"/>
    <property type="match status" value="1"/>
</dbReference>
<comment type="caution">
    <text evidence="2">The sequence shown here is derived from an EMBL/GenBank/DDBJ whole genome shotgun (WGS) entry which is preliminary data.</text>
</comment>
<dbReference type="InterPro" id="IPR037992">
    <property type="entry name" value="TRAPPC6/Trs33"/>
</dbReference>
<dbReference type="Proteomes" id="UP001211907">
    <property type="component" value="Unassembled WGS sequence"/>
</dbReference>
<dbReference type="PANTHER" id="PTHR12817:SF0">
    <property type="entry name" value="GEO08327P1"/>
    <property type="match status" value="1"/>
</dbReference>
<dbReference type="CDD" id="cd14944">
    <property type="entry name" value="TRAPPC6A_Trs33"/>
    <property type="match status" value="1"/>
</dbReference>
<sequence>MSADLATTKYVCDSAMDLLMIEMVAILSKTHSETDGEDREAAYAKLELLGYRVGMGLVESNFANSRATRDKPRFADNLDIIKFICKDFWLLLFNKQIDNLKTNHRGVYVLTDNNFRWFVRMAADIPTDTAQLAVLHTAFPCGLIRGALSNLGVSSIVLADVTNLPQCTFQIKFRLICRLYDEIQRERATARVTKASVQFGFRASLTGTSTSSQPSAIAIAADRLHALTLQQGAQSSFKTVVGDTFTGKEAFVNAILENSQVNEIVAEKKTLSDAFNDLDFVRVSYAPTYSSQSLVEENIVNVKLGLDWLQNYNTDVVLIPSVAPFSAVSTAVAESDLTILVTNANAPLSTKLDSEFIEKFGQKPNLLIAANSIDTNEVTPTSDLNAYITARLKEISAPAFTSVASSPIITKIPVFPINTTIAHNALQDPSAPSFTEKWTRSGIQDIKSKILSTIHTEIARTAAQTANARYAIRESAILASLDAENAIEVLDAVKRRVHGALAKGLAAEQDRLRRGFLETDLISVGDRVRNLVTSVRKYFEGIGISGLIVGGGGSAVAAEVGEKMNLHGLEGAEFRMTYAVGKLNEGLYTLYSRTRAELASFAENSHALSAFAVTKGLQADIGRIIDILDKQAPSGNGVQVDVLVLKNLVANGFKIEDEIEKLQNKADSAIRSLFSSQVFFIVAGVFATYLGVPWAISIPSTGSFMTAGVGFAGLRWRSVQDQFLSRISQEQKTLESRLIDTYDREFTRVVADPLSSIVNMLDNAVEKRLSEAKETKAQIDALIKDLEDGSQLE</sequence>
<dbReference type="GO" id="GO:0005801">
    <property type="term" value="C:cis-Golgi network"/>
    <property type="evidence" value="ECO:0007669"/>
    <property type="project" value="TreeGrafter"/>
</dbReference>
<name>A0AAD5SZ93_9FUNG</name>
<dbReference type="InterPro" id="IPR007194">
    <property type="entry name" value="TRAPP_component"/>
</dbReference>
<dbReference type="InterPro" id="IPR024096">
    <property type="entry name" value="NO_sig/Golgi_transp_ligand-bd"/>
</dbReference>
<dbReference type="AlphaFoldDB" id="A0AAD5SZ93"/>
<reference evidence="2" key="1">
    <citation type="submission" date="2020-05" db="EMBL/GenBank/DDBJ databases">
        <title>Phylogenomic resolution of chytrid fungi.</title>
        <authorList>
            <person name="Stajich J.E."/>
            <person name="Amses K."/>
            <person name="Simmons R."/>
            <person name="Seto K."/>
            <person name="Myers J."/>
            <person name="Bonds A."/>
            <person name="Quandt C.A."/>
            <person name="Barry K."/>
            <person name="Liu P."/>
            <person name="Grigoriev I."/>
            <person name="Longcore J.E."/>
            <person name="James T.Y."/>
        </authorList>
    </citation>
    <scope>NUCLEOTIDE SEQUENCE</scope>
    <source>
        <strain evidence="2">JEL0513</strain>
    </source>
</reference>
<dbReference type="SUPFAM" id="SSF111126">
    <property type="entry name" value="Ligand-binding domain in the NO signalling and Golgi transport"/>
    <property type="match status" value="1"/>
</dbReference>
<comment type="similarity">
    <text evidence="1">Belongs to the TRAPP small subunits family. BET3 subfamily.</text>
</comment>
<dbReference type="EMBL" id="JADGJH010000969">
    <property type="protein sequence ID" value="KAJ3120399.1"/>
    <property type="molecule type" value="Genomic_DNA"/>
</dbReference>
<evidence type="ECO:0000313" key="2">
    <source>
        <dbReference type="EMBL" id="KAJ3120399.1"/>
    </source>
</evidence>
<evidence type="ECO:0000256" key="1">
    <source>
        <dbReference type="ARBA" id="ARBA00006218"/>
    </source>
</evidence>
<dbReference type="GO" id="GO:0005802">
    <property type="term" value="C:trans-Golgi network"/>
    <property type="evidence" value="ECO:0007669"/>
    <property type="project" value="TreeGrafter"/>
</dbReference>
<organism evidence="2 3">
    <name type="scientific">Physocladia obscura</name>
    <dbReference type="NCBI Taxonomy" id="109957"/>
    <lineage>
        <taxon>Eukaryota</taxon>
        <taxon>Fungi</taxon>
        <taxon>Fungi incertae sedis</taxon>
        <taxon>Chytridiomycota</taxon>
        <taxon>Chytridiomycota incertae sedis</taxon>
        <taxon>Chytridiomycetes</taxon>
        <taxon>Chytridiales</taxon>
        <taxon>Chytriomycetaceae</taxon>
        <taxon>Physocladia</taxon>
    </lineage>
</organism>
<proteinExistence type="inferred from homology"/>